<dbReference type="RefSeq" id="WP_120117848.1">
    <property type="nucleotide sequence ID" value="NZ_QYTW02000024.1"/>
</dbReference>
<gene>
    <name evidence="8" type="ORF">D5F11_019330</name>
</gene>
<feature type="domain" description="Rieske" evidence="7">
    <location>
        <begin position="42"/>
        <end position="149"/>
    </location>
</feature>
<keyword evidence="5" id="KW-0408">Iron</keyword>
<sequence>MSTVMNHRYKADPQESYTLPSHFYTSEEIFNKEKEEIFYKNWIFAGHAEKVDAPGKYFTFQVFDQNIMIIRGKDDIIRAFYNVCPHRGHELVEGEGKKAVISCPYHAWTFHLDGQFNQGRAVDQIKNFEQKEACLTPVNIEVFLNFIFINLDPNAKPIREMMPSLEETIRTKIPEVENLTLAKRIRYDIKGNWKNVIDNYLECHHCQVAHPEFVKQIDMSSYQINPQEYYIAQTSRGKGSCSIPGDLDMASDETYLSLWLWPTLALDIMPGEPGIIIMYIEPVSPEESIEYLEFYFMSKEPTEEGWESIKYQDEVLTPEDISLVESVQRGLRSKGYTDGRYVIDKEKSSISEHGVHHFHGLVLNALEGVRTS</sequence>
<dbReference type="PANTHER" id="PTHR43756:SF5">
    <property type="entry name" value="CHOLINE MONOOXYGENASE, CHLOROPLASTIC"/>
    <property type="match status" value="1"/>
</dbReference>
<dbReference type="GO" id="GO:0051213">
    <property type="term" value="F:dioxygenase activity"/>
    <property type="evidence" value="ECO:0007669"/>
    <property type="project" value="UniProtKB-KW"/>
</dbReference>
<dbReference type="Pfam" id="PF00848">
    <property type="entry name" value="Ring_hydroxyl_A"/>
    <property type="match status" value="1"/>
</dbReference>
<dbReference type="Pfam" id="PF00355">
    <property type="entry name" value="Rieske"/>
    <property type="match status" value="1"/>
</dbReference>
<evidence type="ECO:0000256" key="6">
    <source>
        <dbReference type="ARBA" id="ARBA00023014"/>
    </source>
</evidence>
<keyword evidence="2" id="KW-0001">2Fe-2S</keyword>
<dbReference type="PROSITE" id="PS51296">
    <property type="entry name" value="RIESKE"/>
    <property type="match status" value="1"/>
</dbReference>
<comment type="caution">
    <text evidence="8">The sequence shown here is derived from an EMBL/GenBank/DDBJ whole genome shotgun (WGS) entry which is preliminary data.</text>
</comment>
<name>A0A429X418_SIMTE</name>
<keyword evidence="8" id="KW-0223">Dioxygenase</keyword>
<evidence type="ECO:0000313" key="9">
    <source>
        <dbReference type="Proteomes" id="UP000287296"/>
    </source>
</evidence>
<dbReference type="PANTHER" id="PTHR43756">
    <property type="entry name" value="CHOLINE MONOOXYGENASE, CHLOROPLASTIC"/>
    <property type="match status" value="1"/>
</dbReference>
<evidence type="ECO:0000256" key="4">
    <source>
        <dbReference type="ARBA" id="ARBA00023002"/>
    </source>
</evidence>
<evidence type="ECO:0000313" key="8">
    <source>
        <dbReference type="EMBL" id="RST58100.1"/>
    </source>
</evidence>
<dbReference type="Gene3D" id="3.90.380.10">
    <property type="entry name" value="Naphthalene 1,2-dioxygenase Alpha Subunit, Chain A, domain 1"/>
    <property type="match status" value="2"/>
</dbReference>
<keyword evidence="4" id="KW-0560">Oxidoreductase</keyword>
<dbReference type="InterPro" id="IPR015879">
    <property type="entry name" value="Ring_hydroxy_dOase_asu_C_dom"/>
</dbReference>
<dbReference type="InterPro" id="IPR001663">
    <property type="entry name" value="Rng_hydr_dOase-A"/>
</dbReference>
<dbReference type="OrthoDB" id="9800776at2"/>
<dbReference type="Proteomes" id="UP000287296">
    <property type="component" value="Unassembled WGS sequence"/>
</dbReference>
<dbReference type="EMBL" id="QYTW02000024">
    <property type="protein sequence ID" value="RST58100.1"/>
    <property type="molecule type" value="Genomic_DNA"/>
</dbReference>
<proteinExistence type="predicted"/>
<protein>
    <submittedName>
        <fullName evidence="8">Aromatic ring-hydroxylating dioxygenase subunit alpha</fullName>
    </submittedName>
</protein>
<dbReference type="Gene3D" id="2.102.10.10">
    <property type="entry name" value="Rieske [2Fe-2S] iron-sulphur domain"/>
    <property type="match status" value="1"/>
</dbReference>
<organism evidence="8 9">
    <name type="scientific">Siminovitchia terrae</name>
    <name type="common">Bacillus terrae</name>
    <dbReference type="NCBI Taxonomy" id="1914933"/>
    <lineage>
        <taxon>Bacteria</taxon>
        <taxon>Bacillati</taxon>
        <taxon>Bacillota</taxon>
        <taxon>Bacilli</taxon>
        <taxon>Bacillales</taxon>
        <taxon>Bacillaceae</taxon>
        <taxon>Siminovitchia</taxon>
    </lineage>
</organism>
<dbReference type="GO" id="GO:0016705">
    <property type="term" value="F:oxidoreductase activity, acting on paired donors, with incorporation or reduction of molecular oxygen"/>
    <property type="evidence" value="ECO:0007669"/>
    <property type="project" value="UniProtKB-ARBA"/>
</dbReference>
<evidence type="ECO:0000256" key="2">
    <source>
        <dbReference type="ARBA" id="ARBA00022714"/>
    </source>
</evidence>
<dbReference type="PRINTS" id="PR00090">
    <property type="entry name" value="RNGDIOXGNASE"/>
</dbReference>
<evidence type="ECO:0000256" key="3">
    <source>
        <dbReference type="ARBA" id="ARBA00022723"/>
    </source>
</evidence>
<keyword evidence="3" id="KW-0479">Metal-binding</keyword>
<evidence type="ECO:0000256" key="1">
    <source>
        <dbReference type="ARBA" id="ARBA00001962"/>
    </source>
</evidence>
<dbReference type="InterPro" id="IPR017941">
    <property type="entry name" value="Rieske_2Fe-2S"/>
</dbReference>
<dbReference type="InterPro" id="IPR036922">
    <property type="entry name" value="Rieske_2Fe-2S_sf"/>
</dbReference>
<dbReference type="SUPFAM" id="SSF55961">
    <property type="entry name" value="Bet v1-like"/>
    <property type="match status" value="1"/>
</dbReference>
<dbReference type="AlphaFoldDB" id="A0A429X418"/>
<evidence type="ECO:0000259" key="7">
    <source>
        <dbReference type="PROSITE" id="PS51296"/>
    </source>
</evidence>
<reference evidence="8 9" key="1">
    <citation type="submission" date="2018-12" db="EMBL/GenBank/DDBJ databases">
        <authorList>
            <person name="Sun L."/>
            <person name="Chen Z."/>
        </authorList>
    </citation>
    <scope>NUCLEOTIDE SEQUENCE [LARGE SCALE GENOMIC DNA]</scope>
    <source>
        <strain evidence="8 9">LMG 29736</strain>
    </source>
</reference>
<dbReference type="SUPFAM" id="SSF50022">
    <property type="entry name" value="ISP domain"/>
    <property type="match status" value="1"/>
</dbReference>
<dbReference type="GO" id="GO:0051537">
    <property type="term" value="F:2 iron, 2 sulfur cluster binding"/>
    <property type="evidence" value="ECO:0007669"/>
    <property type="project" value="UniProtKB-KW"/>
</dbReference>
<accession>A0A429X418</accession>
<dbReference type="GO" id="GO:0005506">
    <property type="term" value="F:iron ion binding"/>
    <property type="evidence" value="ECO:0007669"/>
    <property type="project" value="InterPro"/>
</dbReference>
<dbReference type="GO" id="GO:0004497">
    <property type="term" value="F:monooxygenase activity"/>
    <property type="evidence" value="ECO:0007669"/>
    <property type="project" value="UniProtKB-ARBA"/>
</dbReference>
<evidence type="ECO:0000256" key="5">
    <source>
        <dbReference type="ARBA" id="ARBA00023004"/>
    </source>
</evidence>
<keyword evidence="6" id="KW-0411">Iron-sulfur</keyword>
<comment type="cofactor">
    <cofactor evidence="1">
        <name>Fe cation</name>
        <dbReference type="ChEBI" id="CHEBI:24875"/>
    </cofactor>
</comment>
<dbReference type="CDD" id="cd03469">
    <property type="entry name" value="Rieske_RO_Alpha_N"/>
    <property type="match status" value="1"/>
</dbReference>